<comment type="caution">
    <text evidence="2">The sequence shown here is derived from an EMBL/GenBank/DDBJ whole genome shotgun (WGS) entry which is preliminary data.</text>
</comment>
<dbReference type="AlphaFoldDB" id="A0A0P7YV33"/>
<accession>A0A0P7YV33</accession>
<dbReference type="Proteomes" id="UP000050465">
    <property type="component" value="Unassembled WGS sequence"/>
</dbReference>
<protein>
    <submittedName>
        <fullName evidence="2">Uncharacterized protein</fullName>
    </submittedName>
</protein>
<feature type="region of interest" description="Disordered" evidence="1">
    <location>
        <begin position="1"/>
        <end position="23"/>
    </location>
</feature>
<gene>
    <name evidence="2" type="ORF">HLUCCA11_14370</name>
</gene>
<proteinExistence type="predicted"/>
<sequence length="202" mass="21918">MSVATDYLNLPPPSYSPQKNKTSTTNTIAMTQQNLSTKNWPQKDWPQKDSSKKAQYWAFCCATIFLIPASLLLTSCAGTPDEATPESELSPPTQTPAAPPPLPEGMSPIPDTELPEAVKASVFQDIATSQNIPVESLQVVGARRESWPDGCLGLGGPDEICTFAIVEGWEVTVSRDNDIWVYRTDSDGVNIRSVDVPATESF</sequence>
<dbReference type="STRING" id="1666911.HLUCCA11_14370"/>
<feature type="region of interest" description="Disordered" evidence="1">
    <location>
        <begin position="79"/>
        <end position="112"/>
    </location>
</feature>
<evidence type="ECO:0000256" key="1">
    <source>
        <dbReference type="SAM" id="MobiDB-lite"/>
    </source>
</evidence>
<name>A0A0P7YV33_9CYAN</name>
<feature type="compositionally biased region" description="Pro residues" evidence="1">
    <location>
        <begin position="93"/>
        <end position="103"/>
    </location>
</feature>
<reference evidence="2 3" key="1">
    <citation type="submission" date="2015-09" db="EMBL/GenBank/DDBJ databases">
        <title>Identification and resolution of microdiversity through metagenomic sequencing of parallel consortia.</title>
        <authorList>
            <person name="Nelson W.C."/>
            <person name="Romine M.F."/>
            <person name="Lindemann S.R."/>
        </authorList>
    </citation>
    <scope>NUCLEOTIDE SEQUENCE [LARGE SCALE GENOMIC DNA]</scope>
    <source>
        <strain evidence="2">Ana</strain>
    </source>
</reference>
<dbReference type="EMBL" id="LJZR01000019">
    <property type="protein sequence ID" value="KPQ34480.1"/>
    <property type="molecule type" value="Genomic_DNA"/>
</dbReference>
<evidence type="ECO:0000313" key="3">
    <source>
        <dbReference type="Proteomes" id="UP000050465"/>
    </source>
</evidence>
<evidence type="ECO:0000313" key="2">
    <source>
        <dbReference type="EMBL" id="KPQ34480.1"/>
    </source>
</evidence>
<organism evidence="2 3">
    <name type="scientific">Phormidesmis priestleyi Ana</name>
    <dbReference type="NCBI Taxonomy" id="1666911"/>
    <lineage>
        <taxon>Bacteria</taxon>
        <taxon>Bacillati</taxon>
        <taxon>Cyanobacteriota</taxon>
        <taxon>Cyanophyceae</taxon>
        <taxon>Leptolyngbyales</taxon>
        <taxon>Leptolyngbyaceae</taxon>
        <taxon>Phormidesmis</taxon>
    </lineage>
</organism>